<keyword evidence="2" id="KW-1185">Reference proteome</keyword>
<reference evidence="1 2" key="1">
    <citation type="submission" date="2021-06" db="EMBL/GenBank/DDBJ databases">
        <authorList>
            <person name="Kallberg Y."/>
            <person name="Tangrot J."/>
            <person name="Rosling A."/>
        </authorList>
    </citation>
    <scope>NUCLEOTIDE SEQUENCE [LARGE SCALE GENOMIC DNA]</scope>
    <source>
        <strain evidence="1 2">120-4 pot B 10/14</strain>
    </source>
</reference>
<organism evidence="1 2">
    <name type="scientific">Gigaspora margarita</name>
    <dbReference type="NCBI Taxonomy" id="4874"/>
    <lineage>
        <taxon>Eukaryota</taxon>
        <taxon>Fungi</taxon>
        <taxon>Fungi incertae sedis</taxon>
        <taxon>Mucoromycota</taxon>
        <taxon>Glomeromycotina</taxon>
        <taxon>Glomeromycetes</taxon>
        <taxon>Diversisporales</taxon>
        <taxon>Gigasporaceae</taxon>
        <taxon>Gigaspora</taxon>
    </lineage>
</organism>
<protein>
    <submittedName>
        <fullName evidence="1">24608_t:CDS:1</fullName>
    </submittedName>
</protein>
<dbReference type="EMBL" id="CAJVQB010018831">
    <property type="protein sequence ID" value="CAG8788989.1"/>
    <property type="molecule type" value="Genomic_DNA"/>
</dbReference>
<sequence length="616" mass="71660">MSTSTGKTISLPTINTINEVEGYKTTEVLINFLRDQDIGLDNDDFNILREQKIDAKKISKLIEKIKGEGQELKKRKVEEELKITAPKKRKWMVNSAIMQEEHPIVYFVDSTEQNAPLLESVHRGEFVALHGSRASGKSTRLFAKLTQNVIKLQPSFSQLSVVLSFPLYSASFEHVSINNVDLFWQTLGMILQRNAPELFGPLKNLQIKFANDFLNTFHKTQWKSLDAVILFDEFDMLYNAMDDVLASCLTTLRGIKASKQDYTIRSIIVIGPFSIMHLNSNNLTTLLYNINEPFQNLNFTLEQVQFIYKEFANEYELTIDQEVIKDIYIQTNRHAGLVCLCECVIYRKLLPEIGLHLSYNLWQHFVTFLLENAILEYPMFMRMKDALLNENSVDAIKLFRSDFLANFDPILVTGNKRNLALFLIAERQIIPHVFLTSSKVDVPYHPLMGTLDIFEVLKQVIRVFDREIIKSRNSFKLARVLVSNANNREVPRESMYDAELYQIISNWLYRFTVMGQWHLKYRAATPTKKELKEYYERALLYDKKLPADETWVVNFTCCEDTISEPYWPTESQLQKGLRVIYFWHNLDFTKISVIACWLDTNNNTRHVTDVSQKLEL</sequence>
<comment type="caution">
    <text evidence="1">The sequence shown here is derived from an EMBL/GenBank/DDBJ whole genome shotgun (WGS) entry which is preliminary data.</text>
</comment>
<proteinExistence type="predicted"/>
<dbReference type="InterPro" id="IPR027417">
    <property type="entry name" value="P-loop_NTPase"/>
</dbReference>
<name>A0ABN7VNK9_GIGMA</name>
<gene>
    <name evidence="1" type="ORF">GMARGA_LOCUS20919</name>
</gene>
<dbReference type="Proteomes" id="UP000789901">
    <property type="component" value="Unassembled WGS sequence"/>
</dbReference>
<dbReference type="SUPFAM" id="SSF52540">
    <property type="entry name" value="P-loop containing nucleoside triphosphate hydrolases"/>
    <property type="match status" value="1"/>
</dbReference>
<accession>A0ABN7VNK9</accession>
<evidence type="ECO:0000313" key="2">
    <source>
        <dbReference type="Proteomes" id="UP000789901"/>
    </source>
</evidence>
<evidence type="ECO:0000313" key="1">
    <source>
        <dbReference type="EMBL" id="CAG8788989.1"/>
    </source>
</evidence>